<dbReference type="EMBL" id="CABPSA010000007">
    <property type="protein sequence ID" value="VVE33927.1"/>
    <property type="molecule type" value="Genomic_DNA"/>
</dbReference>
<proteinExistence type="predicted"/>
<gene>
    <name evidence="1" type="ORF">PCO31010_03815</name>
</gene>
<evidence type="ECO:0000313" key="2">
    <source>
        <dbReference type="Proteomes" id="UP000343335"/>
    </source>
</evidence>
<evidence type="ECO:0000313" key="1">
    <source>
        <dbReference type="EMBL" id="VVE33927.1"/>
    </source>
</evidence>
<dbReference type="Proteomes" id="UP000343335">
    <property type="component" value="Unassembled WGS sequence"/>
</dbReference>
<protein>
    <recommendedName>
        <fullName evidence="3">DUF551 domain-containing protein</fullName>
    </recommendedName>
</protein>
<dbReference type="RefSeq" id="WP_150665622.1">
    <property type="nucleotide sequence ID" value="NZ_CABPSA010000007.1"/>
</dbReference>
<reference evidence="1 2" key="1">
    <citation type="submission" date="2019-08" db="EMBL/GenBank/DDBJ databases">
        <authorList>
            <person name="Peeters C."/>
        </authorList>
    </citation>
    <scope>NUCLEOTIDE SEQUENCE [LARGE SCALE GENOMIC DNA]</scope>
    <source>
        <strain evidence="1 2">LMG 31010</strain>
    </source>
</reference>
<dbReference type="OrthoDB" id="9135956at2"/>
<evidence type="ECO:0008006" key="3">
    <source>
        <dbReference type="Google" id="ProtNLM"/>
    </source>
</evidence>
<organism evidence="1 2">
    <name type="scientific">Pandoraea commovens</name>
    <dbReference type="NCBI Taxonomy" id="2508289"/>
    <lineage>
        <taxon>Bacteria</taxon>
        <taxon>Pseudomonadati</taxon>
        <taxon>Pseudomonadota</taxon>
        <taxon>Betaproteobacteria</taxon>
        <taxon>Burkholderiales</taxon>
        <taxon>Burkholderiaceae</taxon>
        <taxon>Pandoraea</taxon>
    </lineage>
</organism>
<dbReference type="AlphaFoldDB" id="A0A5E4XC92"/>
<accession>A0A5E4XC92</accession>
<sequence length="443" mass="47856">MTNNKTVTFDASQWQPIETAPRGAKGVCWMLLAWGPEDDQTTGNGMRIGDRYFAAGSFFCIGGDKPFEFREIEVSPTHWMPLPAAPAATPTPAAQSAGQELREYGNCFLSNEDIDKIAETMPGGLNGFLKGWGWRNFARAVEGELQARYASHVNGGERNALHVKVREQADKIAELQALLDTAHVGDMFAADAQQVGANIRGEVAYQLHTRNRWLDMPTMRAIVDSAFDAAIAKNALTSPVKVGGDERELPVLPHPTVFSGLTLTNESVPRAYTASQMVDYARAAMLETVKTSFQQVSDDHILTIAKKCALIRSYTTDECINDIISFARAVISDKAVQEAHLSAALSADGGEESPSLTNPLTPYGMLVRALRITTATTLMDMARYRNVSPSLLSGMEFGRKPVTIDDAIAASEFFSEHGVAGTLGALTVALQAAIAANQAQKGE</sequence>
<name>A0A5E4XC92_9BURK</name>